<proteinExistence type="predicted"/>
<keyword evidence="2" id="KW-1185">Reference proteome</keyword>
<organism evidence="1 2">
    <name type="scientific">Phaseolus coccineus</name>
    <name type="common">Scarlet runner bean</name>
    <name type="synonym">Phaseolus multiflorus</name>
    <dbReference type="NCBI Taxonomy" id="3886"/>
    <lineage>
        <taxon>Eukaryota</taxon>
        <taxon>Viridiplantae</taxon>
        <taxon>Streptophyta</taxon>
        <taxon>Embryophyta</taxon>
        <taxon>Tracheophyta</taxon>
        <taxon>Spermatophyta</taxon>
        <taxon>Magnoliopsida</taxon>
        <taxon>eudicotyledons</taxon>
        <taxon>Gunneridae</taxon>
        <taxon>Pentapetalae</taxon>
        <taxon>rosids</taxon>
        <taxon>fabids</taxon>
        <taxon>Fabales</taxon>
        <taxon>Fabaceae</taxon>
        <taxon>Papilionoideae</taxon>
        <taxon>50 kb inversion clade</taxon>
        <taxon>NPAAA clade</taxon>
        <taxon>indigoferoid/millettioid clade</taxon>
        <taxon>Phaseoleae</taxon>
        <taxon>Phaseolus</taxon>
    </lineage>
</organism>
<sequence>MLMTFPYPSVLVTEVSVPLPSLQVFVLPQFRDIWFCASVFCCLLCSVLVPLQCPPRCCDVVVSLRESSLIFKPSSSDFYLFTKAIIPNWGFLSYSVVLCLGMELS</sequence>
<dbReference type="EMBL" id="JAYMYR010000011">
    <property type="protein sequence ID" value="KAK7332053.1"/>
    <property type="molecule type" value="Genomic_DNA"/>
</dbReference>
<gene>
    <name evidence="1" type="ORF">VNO80_28800</name>
</gene>
<name>A0AAN9LD78_PHACN</name>
<evidence type="ECO:0000313" key="2">
    <source>
        <dbReference type="Proteomes" id="UP001374584"/>
    </source>
</evidence>
<protein>
    <submittedName>
        <fullName evidence="1">Uncharacterized protein</fullName>
    </submittedName>
</protein>
<dbReference type="AlphaFoldDB" id="A0AAN9LD78"/>
<reference evidence="1 2" key="1">
    <citation type="submission" date="2024-01" db="EMBL/GenBank/DDBJ databases">
        <title>The genomes of 5 underutilized Papilionoideae crops provide insights into root nodulation and disease resistanc.</title>
        <authorList>
            <person name="Jiang F."/>
        </authorList>
    </citation>
    <scope>NUCLEOTIDE SEQUENCE [LARGE SCALE GENOMIC DNA]</scope>
    <source>
        <strain evidence="1">JINMINGXINNONG_FW02</strain>
        <tissue evidence="1">Leaves</tissue>
    </source>
</reference>
<dbReference type="Proteomes" id="UP001374584">
    <property type="component" value="Unassembled WGS sequence"/>
</dbReference>
<accession>A0AAN9LD78</accession>
<comment type="caution">
    <text evidence="1">The sequence shown here is derived from an EMBL/GenBank/DDBJ whole genome shotgun (WGS) entry which is preliminary data.</text>
</comment>
<evidence type="ECO:0000313" key="1">
    <source>
        <dbReference type="EMBL" id="KAK7332053.1"/>
    </source>
</evidence>